<keyword evidence="1" id="KW-0732">Signal</keyword>
<dbReference type="EMBL" id="JBBUTI010000012">
    <property type="protein sequence ID" value="MEK8047963.1"/>
    <property type="molecule type" value="Genomic_DNA"/>
</dbReference>
<evidence type="ECO:0000313" key="3">
    <source>
        <dbReference type="Proteomes" id="UP001379945"/>
    </source>
</evidence>
<organism evidence="2 3">
    <name type="scientific">Ideonella margarita</name>
    <dbReference type="NCBI Taxonomy" id="2984191"/>
    <lineage>
        <taxon>Bacteria</taxon>
        <taxon>Pseudomonadati</taxon>
        <taxon>Pseudomonadota</taxon>
        <taxon>Betaproteobacteria</taxon>
        <taxon>Burkholderiales</taxon>
        <taxon>Sphaerotilaceae</taxon>
        <taxon>Ideonella</taxon>
    </lineage>
</organism>
<comment type="caution">
    <text evidence="2">The sequence shown here is derived from an EMBL/GenBank/DDBJ whole genome shotgun (WGS) entry which is preliminary data.</text>
</comment>
<protein>
    <submittedName>
        <fullName evidence="2">Uncharacterized protein</fullName>
    </submittedName>
</protein>
<name>A0ABU9C822_9BURK</name>
<evidence type="ECO:0000256" key="1">
    <source>
        <dbReference type="SAM" id="SignalP"/>
    </source>
</evidence>
<sequence>MKRLLKQHAPLRALGSGLVLAGAVAHPCASADPVEAVLATYCNVHTGEFFISAAGDAPPGDASRYSKQRVDWASLLKVGPRKNQWGDPLRSGSRTKVMRCGPTSISFSSGFLNANPQGELGALDFPVIQVRRANRTILPHTALEQCSVNSARYSHLGECKSSWAQSLEGQLVGGVYQVKVTRQYEDAQYNKVQRVEVLR</sequence>
<feature type="chain" id="PRO_5046748869" evidence="1">
    <location>
        <begin position="32"/>
        <end position="199"/>
    </location>
</feature>
<accession>A0ABU9C822</accession>
<dbReference type="RefSeq" id="WP_341400278.1">
    <property type="nucleotide sequence ID" value="NZ_JBBUTI010000012.1"/>
</dbReference>
<dbReference type="Proteomes" id="UP001379945">
    <property type="component" value="Unassembled WGS sequence"/>
</dbReference>
<keyword evidence="3" id="KW-1185">Reference proteome</keyword>
<gene>
    <name evidence="2" type="ORF">AACH00_16510</name>
</gene>
<reference evidence="2 3" key="1">
    <citation type="submission" date="2024-04" db="EMBL/GenBank/DDBJ databases">
        <title>Novel species of the genus Ideonella isolated from streams.</title>
        <authorList>
            <person name="Lu H."/>
        </authorList>
    </citation>
    <scope>NUCLEOTIDE SEQUENCE [LARGE SCALE GENOMIC DNA]</scope>
    <source>
        <strain evidence="2 3">LYT19W</strain>
    </source>
</reference>
<feature type="signal peptide" evidence="1">
    <location>
        <begin position="1"/>
        <end position="31"/>
    </location>
</feature>
<proteinExistence type="predicted"/>
<evidence type="ECO:0000313" key="2">
    <source>
        <dbReference type="EMBL" id="MEK8047963.1"/>
    </source>
</evidence>